<proteinExistence type="predicted"/>
<dbReference type="InterPro" id="IPR036291">
    <property type="entry name" value="NAD(P)-bd_dom_sf"/>
</dbReference>
<dbReference type="FunFam" id="3.40.50.720:FF:000085">
    <property type="entry name" value="Dihydroflavonol reductase"/>
    <property type="match status" value="1"/>
</dbReference>
<dbReference type="InterPro" id="IPR050425">
    <property type="entry name" value="NAD(P)_dehydrat-like"/>
</dbReference>
<evidence type="ECO:0000313" key="4">
    <source>
        <dbReference type="Proteomes" id="UP000607653"/>
    </source>
</evidence>
<dbReference type="EMBL" id="DUZY01000007">
    <property type="protein sequence ID" value="DAD45223.1"/>
    <property type="molecule type" value="Genomic_DNA"/>
</dbReference>
<protein>
    <recommendedName>
        <fullName evidence="2">NAD-dependent epimerase/dehydratase domain-containing protein</fullName>
    </recommendedName>
</protein>
<dbReference type="CDD" id="cd08958">
    <property type="entry name" value="FR_SDR_e"/>
    <property type="match status" value="1"/>
</dbReference>
<dbReference type="PANTHER" id="PTHR10366:SF404">
    <property type="entry name" value="CINNAMOYL-COA REDUCTASE 1"/>
    <property type="match status" value="1"/>
</dbReference>
<keyword evidence="1" id="KW-0560">Oxidoreductase</keyword>
<keyword evidence="4" id="KW-1185">Reference proteome</keyword>
<organism evidence="3 4">
    <name type="scientific">Nelumbo nucifera</name>
    <name type="common">Sacred lotus</name>
    <dbReference type="NCBI Taxonomy" id="4432"/>
    <lineage>
        <taxon>Eukaryota</taxon>
        <taxon>Viridiplantae</taxon>
        <taxon>Streptophyta</taxon>
        <taxon>Embryophyta</taxon>
        <taxon>Tracheophyta</taxon>
        <taxon>Spermatophyta</taxon>
        <taxon>Magnoliopsida</taxon>
        <taxon>Proteales</taxon>
        <taxon>Nelumbonaceae</taxon>
        <taxon>Nelumbo</taxon>
    </lineage>
</organism>
<sequence length="287" mass="32018">MELQGAKERLILCKADIVDYDSLRRAFRGCHGVFHTACPVTPDPEKVLAPAVAGTKNVMHAAAEAGVRRIIFTSTIGAVHMNPNRGPDVVVDETCWSDLDYCKRVKDWYCYGKVVVEQMAWQMAKERGLDMVSVIPSLVIGPLLQPTVNASISHILKFLNGVNKTCINAVQGYVHVRDVALAHILVYETPSATGRYLCIESVLHRRDIVQILKDFFPHYPIPTKCSDATNPRVKPYKFSNQKLKEMGIKFTPVKQGVYDTVKSLQEKGHLSVHQFNISTPSAPHPKL</sequence>
<feature type="domain" description="NAD-dependent epimerase/dehydratase" evidence="2">
    <location>
        <begin position="7"/>
        <end position="192"/>
    </location>
</feature>
<gene>
    <name evidence="3" type="ORF">HUJ06_003453</name>
</gene>
<name>A0A822ZKH1_NELNU</name>
<dbReference type="PANTHER" id="PTHR10366">
    <property type="entry name" value="NAD DEPENDENT EPIMERASE/DEHYDRATASE"/>
    <property type="match status" value="1"/>
</dbReference>
<dbReference type="InterPro" id="IPR001509">
    <property type="entry name" value="Epimerase_deHydtase"/>
</dbReference>
<dbReference type="SUPFAM" id="SSF51735">
    <property type="entry name" value="NAD(P)-binding Rossmann-fold domains"/>
    <property type="match status" value="1"/>
</dbReference>
<reference evidence="3 4" key="1">
    <citation type="journal article" date="2020" name="Mol. Biol. Evol.">
        <title>Distinct Expression and Methylation Patterns for Genes with Different Fates following a Single Whole-Genome Duplication in Flowering Plants.</title>
        <authorList>
            <person name="Shi T."/>
            <person name="Rahmani R.S."/>
            <person name="Gugger P.F."/>
            <person name="Wang M."/>
            <person name="Li H."/>
            <person name="Zhang Y."/>
            <person name="Li Z."/>
            <person name="Wang Q."/>
            <person name="Van de Peer Y."/>
            <person name="Marchal K."/>
            <person name="Chen J."/>
        </authorList>
    </citation>
    <scope>NUCLEOTIDE SEQUENCE [LARGE SCALE GENOMIC DNA]</scope>
    <source>
        <tissue evidence="3">Leaf</tissue>
    </source>
</reference>
<dbReference type="Pfam" id="PF01370">
    <property type="entry name" value="Epimerase"/>
    <property type="match status" value="1"/>
</dbReference>
<evidence type="ECO:0000256" key="1">
    <source>
        <dbReference type="ARBA" id="ARBA00023002"/>
    </source>
</evidence>
<accession>A0A822ZKH1</accession>
<dbReference type="AlphaFoldDB" id="A0A822ZKH1"/>
<evidence type="ECO:0000259" key="2">
    <source>
        <dbReference type="Pfam" id="PF01370"/>
    </source>
</evidence>
<dbReference type="Gene3D" id="3.40.50.720">
    <property type="entry name" value="NAD(P)-binding Rossmann-like Domain"/>
    <property type="match status" value="1"/>
</dbReference>
<dbReference type="GO" id="GO:0016491">
    <property type="term" value="F:oxidoreductase activity"/>
    <property type="evidence" value="ECO:0007669"/>
    <property type="project" value="UniProtKB-KW"/>
</dbReference>
<evidence type="ECO:0000313" key="3">
    <source>
        <dbReference type="EMBL" id="DAD45223.1"/>
    </source>
</evidence>
<dbReference type="Proteomes" id="UP000607653">
    <property type="component" value="Unassembled WGS sequence"/>
</dbReference>
<comment type="caution">
    <text evidence="3">The sequence shown here is derived from an EMBL/GenBank/DDBJ whole genome shotgun (WGS) entry which is preliminary data.</text>
</comment>